<comment type="similarity">
    <text evidence="1 4">Belongs to the N-Me-Phe pilin family.</text>
</comment>
<dbReference type="Proteomes" id="UP000027644">
    <property type="component" value="Unassembled WGS sequence"/>
</dbReference>
<evidence type="ECO:0000313" key="7">
    <source>
        <dbReference type="Proteomes" id="UP000027644"/>
    </source>
</evidence>
<keyword evidence="4" id="KW-0281">Fimbrium</keyword>
<protein>
    <submittedName>
        <fullName evidence="6">Tfp pilus assembly protein, major pilin PilA</fullName>
    </submittedName>
</protein>
<dbReference type="GO" id="GO:0043107">
    <property type="term" value="P:type IV pilus-dependent motility"/>
    <property type="evidence" value="ECO:0007669"/>
    <property type="project" value="TreeGrafter"/>
</dbReference>
<dbReference type="PROSITE" id="PS00409">
    <property type="entry name" value="PROKAR_NTER_METHYL"/>
    <property type="match status" value="1"/>
</dbReference>
<dbReference type="Pfam" id="PF00114">
    <property type="entry name" value="Pilin"/>
    <property type="match status" value="1"/>
</dbReference>
<feature type="transmembrane region" description="Helical" evidence="5">
    <location>
        <begin position="7"/>
        <end position="31"/>
    </location>
</feature>
<reference evidence="6 7" key="1">
    <citation type="journal article" date="2014" name="PLoS Genet.">
        <title>Hidden diversity in honey bee gut symbionts detected by single-cell genomics.</title>
        <authorList>
            <person name="Engel P."/>
            <person name="Stepanauskas R."/>
            <person name="Moran N."/>
        </authorList>
    </citation>
    <scope>NUCLEOTIDE SEQUENCE [LARGE SCALE GENOMIC DNA]</scope>
    <source>
        <strain evidence="6 7">SCGC AB-598-J21</strain>
    </source>
</reference>
<keyword evidence="2" id="KW-0488">Methylation</keyword>
<proteinExistence type="inferred from homology"/>
<evidence type="ECO:0000256" key="2">
    <source>
        <dbReference type="ARBA" id="ARBA00022481"/>
    </source>
</evidence>
<dbReference type="SUPFAM" id="SSF54523">
    <property type="entry name" value="Pili subunits"/>
    <property type="match status" value="1"/>
</dbReference>
<dbReference type="EMBL" id="AVQL01000253">
    <property type="protein sequence ID" value="KEQ01894.1"/>
    <property type="molecule type" value="Genomic_DNA"/>
</dbReference>
<dbReference type="NCBIfam" id="TIGR02532">
    <property type="entry name" value="IV_pilin_GFxxxE"/>
    <property type="match status" value="1"/>
</dbReference>
<dbReference type="InterPro" id="IPR001082">
    <property type="entry name" value="Pilin"/>
</dbReference>
<evidence type="ECO:0000313" key="6">
    <source>
        <dbReference type="EMBL" id="KEQ01894.1"/>
    </source>
</evidence>
<feature type="non-terminal residue" evidence="6">
    <location>
        <position position="80"/>
    </location>
</feature>
<organism evidence="6 7">
    <name type="scientific">Snodgrassella alvi SCGC AB-598-J21</name>
    <dbReference type="NCBI Taxonomy" id="1385367"/>
    <lineage>
        <taxon>Bacteria</taxon>
        <taxon>Pseudomonadati</taxon>
        <taxon>Pseudomonadota</taxon>
        <taxon>Betaproteobacteria</taxon>
        <taxon>Neisseriales</taxon>
        <taxon>Neisseriaceae</taxon>
        <taxon>Snodgrassella</taxon>
    </lineage>
</organism>
<evidence type="ECO:0000256" key="3">
    <source>
        <dbReference type="ARBA" id="ARBA00023157"/>
    </source>
</evidence>
<comment type="caution">
    <text evidence="6">The sequence shown here is derived from an EMBL/GenBank/DDBJ whole genome shotgun (WGS) entry which is preliminary data.</text>
</comment>
<evidence type="ECO:0000256" key="1">
    <source>
        <dbReference type="ARBA" id="ARBA00005233"/>
    </source>
</evidence>
<dbReference type="InterPro" id="IPR045584">
    <property type="entry name" value="Pilin-like"/>
</dbReference>
<keyword evidence="3" id="KW-1015">Disulfide bond</keyword>
<dbReference type="AlphaFoldDB" id="A0A074W3H1"/>
<gene>
    <name evidence="6" type="ORF">SASC598J21_003260</name>
</gene>
<accession>A0A074W3H1</accession>
<evidence type="ECO:0000256" key="5">
    <source>
        <dbReference type="SAM" id="Phobius"/>
    </source>
</evidence>
<dbReference type="InterPro" id="IPR012902">
    <property type="entry name" value="N_methyl_site"/>
</dbReference>
<keyword evidence="5" id="KW-1133">Transmembrane helix</keyword>
<dbReference type="GO" id="GO:0044096">
    <property type="term" value="C:type IV pilus"/>
    <property type="evidence" value="ECO:0007669"/>
    <property type="project" value="TreeGrafter"/>
</dbReference>
<dbReference type="PANTHER" id="PTHR30093:SF34">
    <property type="entry name" value="PREPILIN PEPTIDASE-DEPENDENT PROTEIN D"/>
    <property type="match status" value="1"/>
</dbReference>
<dbReference type="Pfam" id="PF07963">
    <property type="entry name" value="N_methyl"/>
    <property type="match status" value="1"/>
</dbReference>
<dbReference type="Gene3D" id="3.30.700.10">
    <property type="entry name" value="Glycoprotein, Type 4 Pilin"/>
    <property type="match status" value="1"/>
</dbReference>
<keyword evidence="5" id="KW-0472">Membrane</keyword>
<name>A0A074W3H1_9NEIS</name>
<dbReference type="PANTHER" id="PTHR30093">
    <property type="entry name" value="GENERAL SECRETION PATHWAY PROTEIN G"/>
    <property type="match status" value="1"/>
</dbReference>
<sequence length="80" mass="8360">MKAFQKGFTLIELMIVIAIIGILAAIAVPAYSDYIARSQASEASSLSAGLKTQVIDNLQNNRCTSSANAAAANDIDKQTG</sequence>
<dbReference type="GO" id="GO:0007155">
    <property type="term" value="P:cell adhesion"/>
    <property type="evidence" value="ECO:0007669"/>
    <property type="project" value="InterPro"/>
</dbReference>
<keyword evidence="5" id="KW-0812">Transmembrane</keyword>
<evidence type="ECO:0000256" key="4">
    <source>
        <dbReference type="RuleBase" id="RU000389"/>
    </source>
</evidence>